<evidence type="ECO:0000256" key="1">
    <source>
        <dbReference type="SAM" id="SignalP"/>
    </source>
</evidence>
<dbReference type="RefSeq" id="WP_075172619.1">
    <property type="nucleotide sequence ID" value="NZ_CAXHZV010000015.1"/>
</dbReference>
<evidence type="ECO:0000313" key="5">
    <source>
        <dbReference type="Proteomes" id="UP001177341"/>
    </source>
</evidence>
<gene>
    <name evidence="2" type="primary">urtA</name>
    <name evidence="2" type="ORF">Q4490_02725</name>
    <name evidence="3" type="ORF">Q8W30_15485</name>
</gene>
<dbReference type="Proteomes" id="UP001169862">
    <property type="component" value="Unassembled WGS sequence"/>
</dbReference>
<protein>
    <submittedName>
        <fullName evidence="2">Urea ABC transporter substrate-binding protein</fullName>
    </submittedName>
</protein>
<dbReference type="EMBL" id="JAUYVO010000012">
    <property type="protein sequence ID" value="MDP2523974.1"/>
    <property type="molecule type" value="Genomic_DNA"/>
</dbReference>
<dbReference type="InterPro" id="IPR000709">
    <property type="entry name" value="Leu_Ile_Val-bd"/>
</dbReference>
<dbReference type="Gene3D" id="3.40.50.2300">
    <property type="match status" value="2"/>
</dbReference>
<dbReference type="GO" id="GO:0006865">
    <property type="term" value="P:amino acid transport"/>
    <property type="evidence" value="ECO:0007669"/>
    <property type="project" value="InterPro"/>
</dbReference>
<name>A0AAW7XEB7_9GAMM</name>
<reference evidence="2" key="1">
    <citation type="submission" date="2023-07" db="EMBL/GenBank/DDBJ databases">
        <title>Genome content predicts the carbon catabolic preferences of heterotrophic bacteria.</title>
        <authorList>
            <person name="Gralka M."/>
        </authorList>
    </citation>
    <scope>NUCLEOTIDE SEQUENCE</scope>
    <source>
        <strain evidence="3">5G01</strain>
        <strain evidence="2">I2M16</strain>
    </source>
</reference>
<proteinExistence type="predicted"/>
<feature type="signal peptide" evidence="1">
    <location>
        <begin position="1"/>
        <end position="37"/>
    </location>
</feature>
<dbReference type="CDD" id="cd06355">
    <property type="entry name" value="PBP1_FmdD-like"/>
    <property type="match status" value="1"/>
</dbReference>
<dbReference type="Pfam" id="PF13433">
    <property type="entry name" value="Peripla_BP_5"/>
    <property type="match status" value="1"/>
</dbReference>
<evidence type="ECO:0000313" key="4">
    <source>
        <dbReference type="Proteomes" id="UP001169862"/>
    </source>
</evidence>
<feature type="chain" id="PRO_5043734402" evidence="1">
    <location>
        <begin position="38"/>
        <end position="416"/>
    </location>
</feature>
<dbReference type="PANTHER" id="PTHR47628">
    <property type="match status" value="1"/>
</dbReference>
<keyword evidence="5" id="KW-1185">Reference proteome</keyword>
<dbReference type="Proteomes" id="UP001177341">
    <property type="component" value="Unassembled WGS sequence"/>
</dbReference>
<dbReference type="InterPro" id="IPR028082">
    <property type="entry name" value="Peripla_BP_I"/>
</dbReference>
<evidence type="ECO:0000313" key="2">
    <source>
        <dbReference type="EMBL" id="MDO6452470.1"/>
    </source>
</evidence>
<comment type="caution">
    <text evidence="2">The sequence shown here is derived from an EMBL/GenBank/DDBJ whole genome shotgun (WGS) entry which is preliminary data.</text>
</comment>
<dbReference type="InterPro" id="IPR017777">
    <property type="entry name" value="ABC_urea-bd_UrtA"/>
</dbReference>
<keyword evidence="1" id="KW-0732">Signal</keyword>
<dbReference type="SUPFAM" id="SSF53822">
    <property type="entry name" value="Periplasmic binding protein-like I"/>
    <property type="match status" value="1"/>
</dbReference>
<dbReference type="EMBL" id="JAUOPG010000002">
    <property type="protein sequence ID" value="MDO6452470.1"/>
    <property type="molecule type" value="Genomic_DNA"/>
</dbReference>
<dbReference type="PANTHER" id="PTHR47628:SF1">
    <property type="entry name" value="ALIPHATIC AMIDASE EXPRESSION-REGULATING PROTEIN"/>
    <property type="match status" value="1"/>
</dbReference>
<dbReference type="AlphaFoldDB" id="A0AAW7XEB7"/>
<sequence>MRKQRKDISKNRQLRRSVIKGLMALPAAIMLSNMAWAADVNTTGLAVTDDTVKVGILHSVTGTMAISETGSVQAEKLAIEQINAMGGVLGRQIEYVQEDGASDWPTFAEKSKKLLVNDKVAAVFGCWTSASRKAVLPVFEQYNGMLYYPTFYEGLEQSPNVVYTGQEATQQILEGIDWAAKTKGAKSFYLLGSDYIWPRTSNKIARKHIEKLGLKTVGEEYYPLGHTQFNSVINKIKLKKPDVVFISVVGGSNVAFYKQLKAAGIDMTKEKPLFLTISVTEDEILGIGGENIDGIYASMKYFQSLPNENNQAFVKAFKERWGDDIVIGDVTQAAYLGPWLWKAAVEKAGSFDIDKVKAASPGIELTTAPEGYVRVHDNHHLWSKTRIGVAEPDGQYKVVYESPELIEPNPFPEGYQ</sequence>
<organism evidence="2 4">
    <name type="scientific">Neptunomonas phycophila</name>
    <dbReference type="NCBI Taxonomy" id="1572645"/>
    <lineage>
        <taxon>Bacteria</taxon>
        <taxon>Pseudomonadati</taxon>
        <taxon>Pseudomonadota</taxon>
        <taxon>Gammaproteobacteria</taxon>
        <taxon>Oceanospirillales</taxon>
        <taxon>Oceanospirillaceae</taxon>
        <taxon>Neptunomonas</taxon>
    </lineage>
</organism>
<accession>A0AAW7XEB7</accession>
<evidence type="ECO:0000313" key="3">
    <source>
        <dbReference type="EMBL" id="MDP2523974.1"/>
    </source>
</evidence>
<dbReference type="NCBIfam" id="TIGR03407">
    <property type="entry name" value="urea_ABC_UrtA"/>
    <property type="match status" value="1"/>
</dbReference>
<dbReference type="GeneID" id="89456741"/>
<dbReference type="PRINTS" id="PR00337">
    <property type="entry name" value="LEUILEVALBP"/>
</dbReference>